<dbReference type="EMBL" id="LZSF01000224">
    <property type="protein sequence ID" value="OBA82412.1"/>
    <property type="molecule type" value="Genomic_DNA"/>
</dbReference>
<evidence type="ECO:0000313" key="1">
    <source>
        <dbReference type="EMBL" id="OBA82412.1"/>
    </source>
</evidence>
<comment type="caution">
    <text evidence="1">The sequence shown here is derived from an EMBL/GenBank/DDBJ whole genome shotgun (WGS) entry which is preliminary data.</text>
</comment>
<gene>
    <name evidence="1" type="ORF">A5642_27325</name>
</gene>
<reference evidence="1 2" key="1">
    <citation type="submission" date="2016-06" db="EMBL/GenBank/DDBJ databases">
        <authorList>
            <person name="Kjaerup R.B."/>
            <person name="Dalgaard T.S."/>
            <person name="Juul-Madsen H.R."/>
        </authorList>
    </citation>
    <scope>NUCLEOTIDE SEQUENCE [LARGE SCALE GENOMIC DNA]</scope>
    <source>
        <strain evidence="1 2">1199456.5</strain>
    </source>
</reference>
<dbReference type="AlphaFoldDB" id="A0A1A0MAJ6"/>
<sequence length="97" mass="9411">MLGEPLQGTPLARTVMVAAAVTGMDSVAVAVPLAMKASAAPLVAVPSESAVADPVGDTDKVVPAIAASAAWAGAATAIGNTTATASAVHRRTAMTRS</sequence>
<accession>A0A1A0MAJ6</accession>
<organism evidence="1 2">
    <name type="scientific">Mycolicibacterium mucogenicum</name>
    <name type="common">Mycobacterium mucogenicum</name>
    <dbReference type="NCBI Taxonomy" id="56689"/>
    <lineage>
        <taxon>Bacteria</taxon>
        <taxon>Bacillati</taxon>
        <taxon>Actinomycetota</taxon>
        <taxon>Actinomycetes</taxon>
        <taxon>Mycobacteriales</taxon>
        <taxon>Mycobacteriaceae</taxon>
        <taxon>Mycolicibacterium</taxon>
    </lineage>
</organism>
<protein>
    <submittedName>
        <fullName evidence="1">Uncharacterized protein</fullName>
    </submittedName>
</protein>
<dbReference type="Proteomes" id="UP000093962">
    <property type="component" value="Unassembled WGS sequence"/>
</dbReference>
<name>A0A1A0MAJ6_MYCMU</name>
<proteinExistence type="predicted"/>
<evidence type="ECO:0000313" key="2">
    <source>
        <dbReference type="Proteomes" id="UP000093962"/>
    </source>
</evidence>